<evidence type="ECO:0000256" key="1">
    <source>
        <dbReference type="SAM" id="Phobius"/>
    </source>
</evidence>
<feature type="transmembrane region" description="Helical" evidence="1">
    <location>
        <begin position="283"/>
        <end position="305"/>
    </location>
</feature>
<dbReference type="InterPro" id="IPR007163">
    <property type="entry name" value="VCA0040-like"/>
</dbReference>
<feature type="transmembrane region" description="Helical" evidence="1">
    <location>
        <begin position="72"/>
        <end position="94"/>
    </location>
</feature>
<gene>
    <name evidence="2" type="ORF">EVB03_02895</name>
</gene>
<dbReference type="AlphaFoldDB" id="A0A520MHH9"/>
<keyword evidence="1" id="KW-1133">Transmembrane helix</keyword>
<dbReference type="PANTHER" id="PTHR37308:SF1">
    <property type="entry name" value="POLYPRENYL-PHOSPHATE TRANSPORTER"/>
    <property type="match status" value="1"/>
</dbReference>
<proteinExistence type="predicted"/>
<sequence length="313" mass="33747">MKKFTDNLLLYIKGLAMGAADVVPGVSGGTIAFVTGIYIELINTIKSVNLRALQTLKSEGIGAAWRFINGRFIVILLAGIFTSLFSLAQFMQYLLVEHPLPLWSFFTGLIVGSVIYLLRQNPLRSTHENLLFFVGIGIAYGISISPPVVLEGTAVTMFLAGSIALCAMILPGISGSFILVLLGLYPVFIGAIANLQIDILTAFALGGIVGLMLFSRLLSWLLARFETLVIATMCGFLMGSLSIIWPWKLVTSSMTTDSGKVLVLSTDNLMPSEFLGLTGGDPQTFLCTVMFVFALSAVMGLDYFAKSKLESTQ</sequence>
<feature type="transmembrane region" description="Helical" evidence="1">
    <location>
        <begin position="100"/>
        <end position="118"/>
    </location>
</feature>
<protein>
    <submittedName>
        <fullName evidence="2">DUF368 domain-containing protein</fullName>
    </submittedName>
</protein>
<dbReference type="EMBL" id="SHBP01000003">
    <property type="protein sequence ID" value="RZO20674.1"/>
    <property type="molecule type" value="Genomic_DNA"/>
</dbReference>
<comment type="caution">
    <text evidence="2">The sequence shown here is derived from an EMBL/GenBank/DDBJ whole genome shotgun (WGS) entry which is preliminary data.</text>
</comment>
<keyword evidence="1" id="KW-0812">Transmembrane</keyword>
<feature type="transmembrane region" description="Helical" evidence="1">
    <location>
        <begin position="154"/>
        <end position="170"/>
    </location>
</feature>
<feature type="transmembrane region" description="Helical" evidence="1">
    <location>
        <begin position="228"/>
        <end position="247"/>
    </location>
</feature>
<dbReference type="PANTHER" id="PTHR37308">
    <property type="entry name" value="INTEGRAL MEMBRANE PROTEIN"/>
    <property type="match status" value="1"/>
</dbReference>
<reference evidence="2 3" key="1">
    <citation type="submission" date="2019-02" db="EMBL/GenBank/DDBJ databases">
        <title>Prokaryotic population dynamics and viral predation in marine succession experiment using metagenomics: the confinement effect.</title>
        <authorList>
            <person name="Haro-Moreno J.M."/>
            <person name="Rodriguez-Valera F."/>
            <person name="Lopez-Perez M."/>
        </authorList>
    </citation>
    <scope>NUCLEOTIDE SEQUENCE [LARGE SCALE GENOMIC DNA]</scope>
    <source>
        <strain evidence="2">MED-G170</strain>
    </source>
</reference>
<feature type="transmembrane region" description="Helical" evidence="1">
    <location>
        <begin position="177"/>
        <end position="193"/>
    </location>
</feature>
<name>A0A520MHH9_9GAMM</name>
<accession>A0A520MHH9</accession>
<evidence type="ECO:0000313" key="2">
    <source>
        <dbReference type="EMBL" id="RZO20674.1"/>
    </source>
</evidence>
<evidence type="ECO:0000313" key="3">
    <source>
        <dbReference type="Proteomes" id="UP000315889"/>
    </source>
</evidence>
<organism evidence="2 3">
    <name type="scientific">SAR92 clade bacterium</name>
    <dbReference type="NCBI Taxonomy" id="2315479"/>
    <lineage>
        <taxon>Bacteria</taxon>
        <taxon>Pseudomonadati</taxon>
        <taxon>Pseudomonadota</taxon>
        <taxon>Gammaproteobacteria</taxon>
        <taxon>Cellvibrionales</taxon>
        <taxon>Porticoccaceae</taxon>
        <taxon>SAR92 clade</taxon>
    </lineage>
</organism>
<feature type="transmembrane region" description="Helical" evidence="1">
    <location>
        <begin position="199"/>
        <end position="221"/>
    </location>
</feature>
<feature type="transmembrane region" description="Helical" evidence="1">
    <location>
        <begin position="130"/>
        <end position="148"/>
    </location>
</feature>
<dbReference type="Pfam" id="PF04018">
    <property type="entry name" value="VCA0040-like"/>
    <property type="match status" value="1"/>
</dbReference>
<keyword evidence="1" id="KW-0472">Membrane</keyword>
<dbReference type="Proteomes" id="UP000315889">
    <property type="component" value="Unassembled WGS sequence"/>
</dbReference>